<comment type="caution">
    <text evidence="2">The sequence shown here is derived from an EMBL/GenBank/DDBJ whole genome shotgun (WGS) entry which is preliminary data.</text>
</comment>
<reference evidence="2 3" key="1">
    <citation type="journal article" date="2022" name="G3 (Bethesda)">
        <title>Whole-genome sequence and methylome profiling of the almond [Prunus dulcis (Mill.) D.A. Webb] cultivar 'Nonpareil'.</title>
        <authorList>
            <person name="D'Amico-Willman K.M."/>
            <person name="Ouma W.Z."/>
            <person name="Meulia T."/>
            <person name="Sideli G.M."/>
            <person name="Gradziel T.M."/>
            <person name="Fresnedo-Ramirez J."/>
        </authorList>
    </citation>
    <scope>NUCLEOTIDE SEQUENCE [LARGE SCALE GENOMIC DNA]</scope>
    <source>
        <strain evidence="2">Clone GOH B32 T37-40</strain>
    </source>
</reference>
<accession>A0AAD4Z5W6</accession>
<protein>
    <submittedName>
        <fullName evidence="2">Uncharacterized protein</fullName>
    </submittedName>
</protein>
<keyword evidence="3" id="KW-1185">Reference proteome</keyword>
<sequence>MESSKSSSKGEPGRLEGNGSKSQRHGSFEKNSTIVRLLVGLRAREVSENSTNMRLTFRIRRDCAQKSLRILKRLLKWDAMTLRLPCACVTRVGRATKSCVVLFLDARSSYKWTEATIGGVLDILRATRACEMRFPPSALQQRRRFPARFSRRRRFLAVPERCVNKMLDTESYYSDSRRAFEGESALESLTAGRDSADFEGTEVVGGIEVSTELGSTSSVEVVEINNSQPSTSDHRVEATEADVSVADLGEDLLTVVTRRQWVSMVKPKGPIFGVDFIKLNTFNKAELAKIKVEYHIPDSVVMRIPGPLESLSNVDGEVVFFTDVFKHGLRLPLRHSIQKILAQIGYAHEQFNPNFWITLLGMITAFDIADEVERSYEQFTNMYSVTRAKSADQGGWVQSNCLSAGQRGHFMVGGSQKTWRQRRKLVSGACESTPWVIVERYIPTTFQTIVSLKLPTTFKRDIEMIERIQPKIAEEDHFFKTLLDFGNLFKAGLISEPEHA</sequence>
<proteinExistence type="predicted"/>
<evidence type="ECO:0000313" key="3">
    <source>
        <dbReference type="Proteomes" id="UP001054821"/>
    </source>
</evidence>
<evidence type="ECO:0000256" key="1">
    <source>
        <dbReference type="SAM" id="MobiDB-lite"/>
    </source>
</evidence>
<dbReference type="EMBL" id="JAJFAZ020000004">
    <property type="protein sequence ID" value="KAI5334822.1"/>
    <property type="molecule type" value="Genomic_DNA"/>
</dbReference>
<feature type="region of interest" description="Disordered" evidence="1">
    <location>
        <begin position="1"/>
        <end position="27"/>
    </location>
</feature>
<dbReference type="AlphaFoldDB" id="A0AAD4Z5W6"/>
<name>A0AAD4Z5W6_PRUDU</name>
<dbReference type="Proteomes" id="UP001054821">
    <property type="component" value="Chromosome 4"/>
</dbReference>
<organism evidence="2 3">
    <name type="scientific">Prunus dulcis</name>
    <name type="common">Almond</name>
    <name type="synonym">Amygdalus dulcis</name>
    <dbReference type="NCBI Taxonomy" id="3755"/>
    <lineage>
        <taxon>Eukaryota</taxon>
        <taxon>Viridiplantae</taxon>
        <taxon>Streptophyta</taxon>
        <taxon>Embryophyta</taxon>
        <taxon>Tracheophyta</taxon>
        <taxon>Spermatophyta</taxon>
        <taxon>Magnoliopsida</taxon>
        <taxon>eudicotyledons</taxon>
        <taxon>Gunneridae</taxon>
        <taxon>Pentapetalae</taxon>
        <taxon>rosids</taxon>
        <taxon>fabids</taxon>
        <taxon>Rosales</taxon>
        <taxon>Rosaceae</taxon>
        <taxon>Amygdaloideae</taxon>
        <taxon>Amygdaleae</taxon>
        <taxon>Prunus</taxon>
    </lineage>
</organism>
<gene>
    <name evidence="2" type="ORF">L3X38_024955</name>
</gene>
<evidence type="ECO:0000313" key="2">
    <source>
        <dbReference type="EMBL" id="KAI5334822.1"/>
    </source>
</evidence>